<comment type="subunit">
    <text evidence="7">Consists of a catalytic RNA component (M1 or rnpB) and a protein subunit.</text>
</comment>
<dbReference type="RefSeq" id="WP_182811376.1">
    <property type="nucleotide sequence ID" value="NZ_JACJFM010000051.1"/>
</dbReference>
<dbReference type="EC" id="3.1.26.5" evidence="7 8"/>
<comment type="function">
    <text evidence="1 7">RNaseP catalyzes the removal of the 5'-leader sequence from pre-tRNA to produce the mature 5'-terminus. It can also cleave other RNA substrates such as 4.5S RNA. The protein component plays an auxiliary but essential role in vivo by binding to the 5'-leader sequence and broadening the substrate specificity of the ribozyme.</text>
</comment>
<dbReference type="GO" id="GO:0001682">
    <property type="term" value="P:tRNA 5'-leader removal"/>
    <property type="evidence" value="ECO:0007669"/>
    <property type="project" value="UniProtKB-UniRule"/>
</dbReference>
<dbReference type="GO" id="GO:0004526">
    <property type="term" value="F:ribonuclease P activity"/>
    <property type="evidence" value="ECO:0007669"/>
    <property type="project" value="UniProtKB-UniRule"/>
</dbReference>
<evidence type="ECO:0000256" key="3">
    <source>
        <dbReference type="ARBA" id="ARBA00022722"/>
    </source>
</evidence>
<keyword evidence="11" id="KW-1185">Reference proteome</keyword>
<dbReference type="AlphaFoldDB" id="A0A839IX16"/>
<keyword evidence="3 7" id="KW-0540">Nuclease</keyword>
<feature type="compositionally biased region" description="Polar residues" evidence="9">
    <location>
        <begin position="124"/>
        <end position="138"/>
    </location>
</feature>
<evidence type="ECO:0000256" key="7">
    <source>
        <dbReference type="HAMAP-Rule" id="MF_00227"/>
    </source>
</evidence>
<keyword evidence="2 7" id="KW-0819">tRNA processing</keyword>
<proteinExistence type="inferred from homology"/>
<evidence type="ECO:0000256" key="8">
    <source>
        <dbReference type="NCBIfam" id="TIGR00188"/>
    </source>
</evidence>
<evidence type="ECO:0000256" key="5">
    <source>
        <dbReference type="ARBA" id="ARBA00022801"/>
    </source>
</evidence>
<dbReference type="SUPFAM" id="SSF54211">
    <property type="entry name" value="Ribosomal protein S5 domain 2-like"/>
    <property type="match status" value="1"/>
</dbReference>
<dbReference type="PANTHER" id="PTHR33992">
    <property type="entry name" value="RIBONUCLEASE P PROTEIN COMPONENT"/>
    <property type="match status" value="1"/>
</dbReference>
<gene>
    <name evidence="7 10" type="primary">rnpA</name>
    <name evidence="10" type="ORF">H4O21_22235</name>
</gene>
<dbReference type="Pfam" id="PF00825">
    <property type="entry name" value="Ribonuclease_P"/>
    <property type="match status" value="1"/>
</dbReference>
<protein>
    <recommendedName>
        <fullName evidence="7 8">Ribonuclease P protein component</fullName>
        <shortName evidence="7">RNase P protein</shortName>
        <shortName evidence="7">RNaseP protein</shortName>
        <ecNumber evidence="7 8">3.1.26.5</ecNumber>
    </recommendedName>
    <alternativeName>
        <fullName evidence="7">Protein C5</fullName>
    </alternativeName>
</protein>
<dbReference type="GO" id="GO:0000049">
    <property type="term" value="F:tRNA binding"/>
    <property type="evidence" value="ECO:0007669"/>
    <property type="project" value="UniProtKB-UniRule"/>
</dbReference>
<comment type="catalytic activity">
    <reaction evidence="7">
        <text>Endonucleolytic cleavage of RNA, removing 5'-extranucleotides from tRNA precursor.</text>
        <dbReference type="EC" id="3.1.26.5"/>
    </reaction>
</comment>
<dbReference type="Gene3D" id="3.30.230.10">
    <property type="match status" value="1"/>
</dbReference>
<keyword evidence="4 7" id="KW-0255">Endonuclease</keyword>
<evidence type="ECO:0000256" key="9">
    <source>
        <dbReference type="SAM" id="MobiDB-lite"/>
    </source>
</evidence>
<comment type="similarity">
    <text evidence="7">Belongs to the RnpA family.</text>
</comment>
<evidence type="ECO:0000256" key="4">
    <source>
        <dbReference type="ARBA" id="ARBA00022759"/>
    </source>
</evidence>
<evidence type="ECO:0000256" key="1">
    <source>
        <dbReference type="ARBA" id="ARBA00002663"/>
    </source>
</evidence>
<dbReference type="GO" id="GO:0042781">
    <property type="term" value="F:3'-tRNA processing endoribonuclease activity"/>
    <property type="evidence" value="ECO:0007669"/>
    <property type="project" value="TreeGrafter"/>
</dbReference>
<dbReference type="InterPro" id="IPR014721">
    <property type="entry name" value="Ribsml_uS5_D2-typ_fold_subgr"/>
</dbReference>
<name>A0A839IX16_9GAMM</name>
<comment type="caution">
    <text evidence="10">The sequence shown here is derived from an EMBL/GenBank/DDBJ whole genome shotgun (WGS) entry which is preliminary data.</text>
</comment>
<accession>A0A839IX16</accession>
<dbReference type="HAMAP" id="MF_00227">
    <property type="entry name" value="RNase_P"/>
    <property type="match status" value="1"/>
</dbReference>
<evidence type="ECO:0000313" key="10">
    <source>
        <dbReference type="EMBL" id="MBB1489332.1"/>
    </source>
</evidence>
<dbReference type="Proteomes" id="UP000565262">
    <property type="component" value="Unassembled WGS sequence"/>
</dbReference>
<dbReference type="PROSITE" id="PS00648">
    <property type="entry name" value="RIBONUCLEASE_P"/>
    <property type="match status" value="1"/>
</dbReference>
<evidence type="ECO:0000313" key="11">
    <source>
        <dbReference type="Proteomes" id="UP000565262"/>
    </source>
</evidence>
<reference evidence="10 11" key="1">
    <citation type="submission" date="2020-08" db="EMBL/GenBank/DDBJ databases">
        <title>Oceanospirillum sp. nov. isolated from marine sediment.</title>
        <authorList>
            <person name="Ji X."/>
        </authorList>
    </citation>
    <scope>NUCLEOTIDE SEQUENCE [LARGE SCALE GENOMIC DNA]</scope>
    <source>
        <strain evidence="10 11">D5</strain>
    </source>
</reference>
<keyword evidence="6 7" id="KW-0694">RNA-binding</keyword>
<dbReference type="NCBIfam" id="TIGR00188">
    <property type="entry name" value="rnpA"/>
    <property type="match status" value="1"/>
</dbReference>
<evidence type="ECO:0000256" key="2">
    <source>
        <dbReference type="ARBA" id="ARBA00022694"/>
    </source>
</evidence>
<evidence type="ECO:0000256" key="6">
    <source>
        <dbReference type="ARBA" id="ARBA00022884"/>
    </source>
</evidence>
<dbReference type="PANTHER" id="PTHR33992:SF1">
    <property type="entry name" value="RIBONUCLEASE P PROTEIN COMPONENT"/>
    <property type="match status" value="1"/>
</dbReference>
<dbReference type="EMBL" id="JACJFM010000051">
    <property type="protein sequence ID" value="MBB1489332.1"/>
    <property type="molecule type" value="Genomic_DNA"/>
</dbReference>
<feature type="region of interest" description="Disordered" evidence="9">
    <location>
        <begin position="117"/>
        <end position="144"/>
    </location>
</feature>
<dbReference type="InterPro" id="IPR000100">
    <property type="entry name" value="RNase_P"/>
</dbReference>
<dbReference type="InterPro" id="IPR020539">
    <property type="entry name" value="RNase_P_CS"/>
</dbReference>
<dbReference type="GO" id="GO:0030677">
    <property type="term" value="C:ribonuclease P complex"/>
    <property type="evidence" value="ECO:0007669"/>
    <property type="project" value="TreeGrafter"/>
</dbReference>
<keyword evidence="5 7" id="KW-0378">Hydrolase</keyword>
<organism evidence="10 11">
    <name type="scientific">Oceanospirillum sediminis</name>
    <dbReference type="NCBI Taxonomy" id="2760088"/>
    <lineage>
        <taxon>Bacteria</taxon>
        <taxon>Pseudomonadati</taxon>
        <taxon>Pseudomonadota</taxon>
        <taxon>Gammaproteobacteria</taxon>
        <taxon>Oceanospirillales</taxon>
        <taxon>Oceanospirillaceae</taxon>
        <taxon>Oceanospirillum</taxon>
    </lineage>
</organism>
<dbReference type="InterPro" id="IPR020568">
    <property type="entry name" value="Ribosomal_Su5_D2-typ_SF"/>
</dbReference>
<sequence>MTSYGFPRDVRLLTAGDYRSVFDDVQIKVYGRRFLILAHPNTLSHPRLGQILAKKNLRRAVDRNRIRRLTRESFRLNQHQLPAMDLVLLTQKGLSDLSSEEYAEQLAVAWKRLIKMSQKKQNKGNRSGQKVSKTGTEQAEPKNN</sequence>